<dbReference type="EMBL" id="KV440992">
    <property type="protein sequence ID" value="OAD69345.1"/>
    <property type="molecule type" value="Genomic_DNA"/>
</dbReference>
<dbReference type="GeneID" id="29002581"/>
<keyword evidence="2" id="KW-1185">Reference proteome</keyword>
<organism evidence="1 2">
    <name type="scientific">Phycomyces blakesleeanus (strain ATCC 8743b / DSM 1359 / FGSC 10004 / NBRC 33097 / NRRL 1555)</name>
    <dbReference type="NCBI Taxonomy" id="763407"/>
    <lineage>
        <taxon>Eukaryota</taxon>
        <taxon>Fungi</taxon>
        <taxon>Fungi incertae sedis</taxon>
        <taxon>Mucoromycota</taxon>
        <taxon>Mucoromycotina</taxon>
        <taxon>Mucoromycetes</taxon>
        <taxon>Mucorales</taxon>
        <taxon>Phycomycetaceae</taxon>
        <taxon>Phycomyces</taxon>
    </lineage>
</organism>
<gene>
    <name evidence="1" type="ORF">PHYBLDRAFT_66687</name>
</gene>
<reference evidence="2" key="1">
    <citation type="submission" date="2015-06" db="EMBL/GenBank/DDBJ databases">
        <title>Expansion of signal transduction pathways in fungi by whole-genome duplication.</title>
        <authorList>
            <consortium name="DOE Joint Genome Institute"/>
            <person name="Corrochano L.M."/>
            <person name="Kuo A."/>
            <person name="Marcet-Houben M."/>
            <person name="Polaino S."/>
            <person name="Salamov A."/>
            <person name="Villalobos J.M."/>
            <person name="Alvarez M.I."/>
            <person name="Avalos J."/>
            <person name="Benito E.P."/>
            <person name="Benoit I."/>
            <person name="Burger G."/>
            <person name="Camino L.P."/>
            <person name="Canovas D."/>
            <person name="Cerda-Olmedo E."/>
            <person name="Cheng J.-F."/>
            <person name="Dominguez A."/>
            <person name="Elias M."/>
            <person name="Eslava A.P."/>
            <person name="Glaser F."/>
            <person name="Grimwood J."/>
            <person name="Gutierrez G."/>
            <person name="Heitman J."/>
            <person name="Henrissat B."/>
            <person name="Iturriaga E.A."/>
            <person name="Lang B.F."/>
            <person name="Lavin J.L."/>
            <person name="Lee S."/>
            <person name="Li W."/>
            <person name="Lindquist E."/>
            <person name="Lopez-Garcia S."/>
            <person name="Luque E.M."/>
            <person name="Marcos A.T."/>
            <person name="Martin J."/>
            <person name="McCluskey K."/>
            <person name="Medina H.R."/>
            <person name="Miralles-Duran A."/>
            <person name="Miyazaki A."/>
            <person name="Munoz-Torres E."/>
            <person name="Oguiza J.A."/>
            <person name="Ohm R."/>
            <person name="Olmedo M."/>
            <person name="Orejas M."/>
            <person name="Ortiz-Castellanos L."/>
            <person name="Pisabarro A.G."/>
            <person name="Rodriguez-Romero J."/>
            <person name="Ruiz-Herrera J."/>
            <person name="Ruiz-Vazquez R."/>
            <person name="Sanz C."/>
            <person name="Schackwitz W."/>
            <person name="Schmutz J."/>
            <person name="Shahriari M."/>
            <person name="Shelest E."/>
            <person name="Silva-Franco F."/>
            <person name="Soanes D."/>
            <person name="Syed K."/>
            <person name="Tagua V.G."/>
            <person name="Talbot N.J."/>
            <person name="Thon M."/>
            <person name="De vries R.P."/>
            <person name="Wiebenga A."/>
            <person name="Yadav J.S."/>
            <person name="Braun E.L."/>
            <person name="Baker S."/>
            <person name="Garre V."/>
            <person name="Horwitz B."/>
            <person name="Torres-Martinez S."/>
            <person name="Idnurm A."/>
            <person name="Herrera-Estrella A."/>
            <person name="Gabaldon T."/>
            <person name="Grigoriev I.V."/>
        </authorList>
    </citation>
    <scope>NUCLEOTIDE SEQUENCE [LARGE SCALE GENOMIC DNA]</scope>
    <source>
        <strain evidence="2">NRRL 1555(-)</strain>
    </source>
</reference>
<accession>A0A162WNS9</accession>
<dbReference type="RefSeq" id="XP_018287385.1">
    <property type="nucleotide sequence ID" value="XM_018441675.1"/>
</dbReference>
<sequence>MTCFARSTLALRRQFTSKASLRITDKDGLPLSATWSVRSLLENDHQTMSDEQFKSLFRLAQLRAPSSADAFEKLKKDVNQLSAFVGPIQRHEYGTIKPLSHIWQERIGMELRQDKPKNDPEEVRGRALLKEAKQISGHFYMVRGSLPSSDS</sequence>
<name>A0A162WNS9_PHYB8</name>
<dbReference type="Proteomes" id="UP000077315">
    <property type="component" value="Unassembled WGS sequence"/>
</dbReference>
<evidence type="ECO:0000313" key="2">
    <source>
        <dbReference type="Proteomes" id="UP000077315"/>
    </source>
</evidence>
<dbReference type="OrthoDB" id="5522061at2759"/>
<proteinExistence type="predicted"/>
<evidence type="ECO:0000313" key="1">
    <source>
        <dbReference type="EMBL" id="OAD69345.1"/>
    </source>
</evidence>
<protein>
    <submittedName>
        <fullName evidence="1">Uncharacterized protein</fullName>
    </submittedName>
</protein>
<dbReference type="VEuPathDB" id="FungiDB:PHYBLDRAFT_66687"/>
<dbReference type="InParanoid" id="A0A162WNS9"/>
<dbReference type="AlphaFoldDB" id="A0A162WNS9"/>